<sequence>MPSTFAAGELEQALSEIPWGIRTHQLLPDDPSTPSAARAEIALLDDDESAVSVACAESGWAIVGSRGRCMKPGRSFDTLDDLLLAISPAFETARINKLMEKLAGVAQERGERAHDLHDEGPEAAHAP</sequence>
<feature type="compositionally biased region" description="Basic and acidic residues" evidence="1">
    <location>
        <begin position="108"/>
        <end position="127"/>
    </location>
</feature>
<dbReference type="STRING" id="578459.A0A194S526"/>
<dbReference type="GeneID" id="28976899"/>
<feature type="region of interest" description="Disordered" evidence="1">
    <location>
        <begin position="106"/>
        <end position="127"/>
    </location>
</feature>
<proteinExistence type="predicted"/>
<evidence type="ECO:0000313" key="4">
    <source>
        <dbReference type="Proteomes" id="UP000053890"/>
    </source>
</evidence>
<dbReference type="SUPFAM" id="SSF103107">
    <property type="entry name" value="Hypothetical protein c14orf129, hspc210"/>
    <property type="match status" value="1"/>
</dbReference>
<protein>
    <recommendedName>
        <fullName evidence="2">GSKIP domain-containing protein</fullName>
    </recommendedName>
</protein>
<dbReference type="OrthoDB" id="5804279at2759"/>
<feature type="domain" description="GSKIP" evidence="2">
    <location>
        <begin position="9"/>
        <end position="103"/>
    </location>
</feature>
<dbReference type="InterPro" id="IPR023231">
    <property type="entry name" value="GSKIP_dom_sf"/>
</dbReference>
<organism evidence="3 4">
    <name type="scientific">Rhodotorula graminis (strain WP1)</name>
    <dbReference type="NCBI Taxonomy" id="578459"/>
    <lineage>
        <taxon>Eukaryota</taxon>
        <taxon>Fungi</taxon>
        <taxon>Dikarya</taxon>
        <taxon>Basidiomycota</taxon>
        <taxon>Pucciniomycotina</taxon>
        <taxon>Microbotryomycetes</taxon>
        <taxon>Sporidiobolales</taxon>
        <taxon>Sporidiobolaceae</taxon>
        <taxon>Rhodotorula</taxon>
    </lineage>
</organism>
<evidence type="ECO:0000313" key="3">
    <source>
        <dbReference type="EMBL" id="KPV75629.1"/>
    </source>
</evidence>
<dbReference type="InterPro" id="IPR007967">
    <property type="entry name" value="GSKIP_dom"/>
</dbReference>
<evidence type="ECO:0000256" key="1">
    <source>
        <dbReference type="SAM" id="MobiDB-lite"/>
    </source>
</evidence>
<keyword evidence="4" id="KW-1185">Reference proteome</keyword>
<dbReference type="EMBL" id="KQ474077">
    <property type="protein sequence ID" value="KPV75629.1"/>
    <property type="molecule type" value="Genomic_DNA"/>
</dbReference>
<dbReference type="Gene3D" id="3.30.2280.10">
    <property type="entry name" value="Hypothetical protein (hspc210)"/>
    <property type="match status" value="1"/>
</dbReference>
<evidence type="ECO:0000259" key="2">
    <source>
        <dbReference type="Pfam" id="PF05303"/>
    </source>
</evidence>
<dbReference type="RefSeq" id="XP_018271678.1">
    <property type="nucleotide sequence ID" value="XM_018416451.1"/>
</dbReference>
<dbReference type="OMA" id="QGDHEND"/>
<dbReference type="Pfam" id="PF05303">
    <property type="entry name" value="GSKIP_dom"/>
    <property type="match status" value="1"/>
</dbReference>
<accession>A0A194S526</accession>
<dbReference type="AlphaFoldDB" id="A0A194S526"/>
<gene>
    <name evidence="3" type="ORF">RHOBADRAFT_52676</name>
</gene>
<name>A0A194S526_RHOGW</name>
<reference evidence="3 4" key="1">
    <citation type="journal article" date="2015" name="Front. Microbiol.">
        <title>Genome sequence of the plant growth promoting endophytic yeast Rhodotorula graminis WP1.</title>
        <authorList>
            <person name="Firrincieli A."/>
            <person name="Otillar R."/>
            <person name="Salamov A."/>
            <person name="Schmutz J."/>
            <person name="Khan Z."/>
            <person name="Redman R.S."/>
            <person name="Fleck N.D."/>
            <person name="Lindquist E."/>
            <person name="Grigoriev I.V."/>
            <person name="Doty S.L."/>
        </authorList>
    </citation>
    <scope>NUCLEOTIDE SEQUENCE [LARGE SCALE GENOMIC DNA]</scope>
    <source>
        <strain evidence="3 4">WP1</strain>
    </source>
</reference>
<dbReference type="Proteomes" id="UP000053890">
    <property type="component" value="Unassembled WGS sequence"/>
</dbReference>